<dbReference type="Proteomes" id="UP001632038">
    <property type="component" value="Unassembled WGS sequence"/>
</dbReference>
<gene>
    <name evidence="3" type="ORF">CASFOL_003059</name>
</gene>
<dbReference type="InterPro" id="IPR029058">
    <property type="entry name" value="AB_hydrolase_fold"/>
</dbReference>
<proteinExistence type="predicted"/>
<dbReference type="InterPro" id="IPR000639">
    <property type="entry name" value="Epox_hydrolase-like"/>
</dbReference>
<feature type="domain" description="AB hydrolase-1" evidence="2">
    <location>
        <begin position="380"/>
        <end position="482"/>
    </location>
</feature>
<sequence length="506" mass="55436">MIITTAAYGTHQLSFPSLPKSQNNLSHYNNSLVLLHYKGALKWDPSQFKFLVSAAAAAASSSSPLGGSGAEYTGCLKPLKLMNLTNLSLQLHGSRPKQKTKQIAGIDQEEVDDPKLLADDDSCFCEFSGVYLHHKICDTELSAPDILVEKSTPQSLDSTKRVNFPIILLHGFGASLFSWNRVMKPLAQVVGSKVLAFDRPAFGLTSRLTVVKHSKSDNQDSQPLNPYSTMFSALATLHFVEFLSAQKAILVGHSAGALIAVDAYFEAPERVAALILVAPAIFAPLAMRNTVRDNKDGIKNQKQENSSDSNTSENLFFKIFGVVSKLTKIISEAIVRMVKGMAVMISSVYKKALSAILRSTIGVMVIRMVIDKFGIRAVRAAWYDSNQVSDHVVQGYTKPLKVKGWDKALVEYTVAMLTDSAPEPKKLSEISCPVLIVTGDTDRLVPSWNSERLSRAIPGSSFKMIKNCGHLPQEEKPEEFVSIVDKFLQSIFGVAEKELHMQAVTT</sequence>
<dbReference type="GO" id="GO:0016787">
    <property type="term" value="F:hydrolase activity"/>
    <property type="evidence" value="ECO:0007669"/>
    <property type="project" value="UniProtKB-ARBA"/>
</dbReference>
<keyword evidence="4" id="KW-1185">Reference proteome</keyword>
<dbReference type="Gene3D" id="3.40.50.1820">
    <property type="entry name" value="alpha/beta hydrolase"/>
    <property type="match status" value="1"/>
</dbReference>
<reference evidence="4" key="1">
    <citation type="journal article" date="2024" name="IScience">
        <title>Strigolactones Initiate the Formation of Haustorium-like Structures in Castilleja.</title>
        <authorList>
            <person name="Buerger M."/>
            <person name="Peterson D."/>
            <person name="Chory J."/>
        </authorList>
    </citation>
    <scope>NUCLEOTIDE SEQUENCE [LARGE SCALE GENOMIC DNA]</scope>
</reference>
<organism evidence="3 4">
    <name type="scientific">Castilleja foliolosa</name>
    <dbReference type="NCBI Taxonomy" id="1961234"/>
    <lineage>
        <taxon>Eukaryota</taxon>
        <taxon>Viridiplantae</taxon>
        <taxon>Streptophyta</taxon>
        <taxon>Embryophyta</taxon>
        <taxon>Tracheophyta</taxon>
        <taxon>Spermatophyta</taxon>
        <taxon>Magnoliopsida</taxon>
        <taxon>eudicotyledons</taxon>
        <taxon>Gunneridae</taxon>
        <taxon>Pentapetalae</taxon>
        <taxon>asterids</taxon>
        <taxon>lamiids</taxon>
        <taxon>Lamiales</taxon>
        <taxon>Orobanchaceae</taxon>
        <taxon>Pedicularideae</taxon>
        <taxon>Castillejinae</taxon>
        <taxon>Castilleja</taxon>
    </lineage>
</organism>
<dbReference type="PANTHER" id="PTHR43689">
    <property type="entry name" value="HYDROLASE"/>
    <property type="match status" value="1"/>
</dbReference>
<evidence type="ECO:0000259" key="1">
    <source>
        <dbReference type="Pfam" id="PF00561"/>
    </source>
</evidence>
<dbReference type="PRINTS" id="PR00412">
    <property type="entry name" value="EPOXHYDRLASE"/>
</dbReference>
<dbReference type="Pfam" id="PF00561">
    <property type="entry name" value="Abhydrolase_1"/>
    <property type="match status" value="1"/>
</dbReference>
<dbReference type="EMBL" id="JAVIJP010000005">
    <property type="protein sequence ID" value="KAL3653378.1"/>
    <property type="molecule type" value="Genomic_DNA"/>
</dbReference>
<dbReference type="AlphaFoldDB" id="A0ABD3EG35"/>
<protein>
    <recommendedName>
        <fullName evidence="1 2">AB hydrolase-1 domain-containing protein</fullName>
    </recommendedName>
</protein>
<dbReference type="PANTHER" id="PTHR43689:SF1">
    <property type="entry name" value="ALPHA_BETA-HYDROLASES SUPERFAMILY PROTEIN"/>
    <property type="match status" value="1"/>
</dbReference>
<feature type="domain" description="AB hydrolase-1" evidence="1">
    <location>
        <begin position="165"/>
        <end position="290"/>
    </location>
</feature>
<dbReference type="Pfam" id="PF12697">
    <property type="entry name" value="Abhydrolase_6"/>
    <property type="match status" value="1"/>
</dbReference>
<evidence type="ECO:0000313" key="3">
    <source>
        <dbReference type="EMBL" id="KAL3653378.1"/>
    </source>
</evidence>
<dbReference type="InterPro" id="IPR000073">
    <property type="entry name" value="AB_hydrolase_1"/>
</dbReference>
<name>A0ABD3EG35_9LAMI</name>
<evidence type="ECO:0000259" key="2">
    <source>
        <dbReference type="Pfam" id="PF12697"/>
    </source>
</evidence>
<dbReference type="SUPFAM" id="SSF53474">
    <property type="entry name" value="alpha/beta-Hydrolases"/>
    <property type="match status" value="1"/>
</dbReference>
<accession>A0ABD3EG35</accession>
<evidence type="ECO:0000313" key="4">
    <source>
        <dbReference type="Proteomes" id="UP001632038"/>
    </source>
</evidence>
<comment type="caution">
    <text evidence="3">The sequence shown here is derived from an EMBL/GenBank/DDBJ whole genome shotgun (WGS) entry which is preliminary data.</text>
</comment>